<evidence type="ECO:0000256" key="6">
    <source>
        <dbReference type="SAM" id="MobiDB-lite"/>
    </source>
</evidence>
<proteinExistence type="inferred from homology"/>
<accession>A0AAV1IEG0</accession>
<reference evidence="7 8" key="1">
    <citation type="submission" date="2023-10" db="EMBL/GenBank/DDBJ databases">
        <authorList>
            <person name="Maclean D."/>
            <person name="Macfadyen A."/>
        </authorList>
    </citation>
    <scope>NUCLEOTIDE SEQUENCE [LARGE SCALE GENOMIC DNA]</scope>
</reference>
<dbReference type="PANTHER" id="PTHR34113:SF2">
    <property type="entry name" value="PROTEIN LIKE EARLY STARVATION, CHLOROPLASTIC"/>
    <property type="match status" value="1"/>
</dbReference>
<dbReference type="AlphaFoldDB" id="A0AAV1IEG0"/>
<evidence type="ECO:0000256" key="1">
    <source>
        <dbReference type="ARBA" id="ARBA00004470"/>
    </source>
</evidence>
<feature type="compositionally biased region" description="Polar residues" evidence="6">
    <location>
        <begin position="8"/>
        <end position="18"/>
    </location>
</feature>
<comment type="similarity">
    <text evidence="5">Belongs to the ESV1 family.</text>
</comment>
<dbReference type="PANTHER" id="PTHR34113">
    <property type="entry name" value="INACTIVE PURPLE ACID PHOSPHATASE-LIKE PROTEIN"/>
    <property type="match status" value="1"/>
</dbReference>
<comment type="subcellular location">
    <subcellularLocation>
        <location evidence="1">Plastid</location>
        <location evidence="1">Chloroplast stroma</location>
    </subcellularLocation>
</comment>
<dbReference type="GO" id="GO:2001070">
    <property type="term" value="F:starch binding"/>
    <property type="evidence" value="ECO:0007669"/>
    <property type="project" value="TreeGrafter"/>
</dbReference>
<feature type="compositionally biased region" description="Basic and acidic residues" evidence="6">
    <location>
        <begin position="142"/>
        <end position="177"/>
    </location>
</feature>
<dbReference type="GO" id="GO:0009570">
    <property type="term" value="C:chloroplast stroma"/>
    <property type="evidence" value="ECO:0007669"/>
    <property type="project" value="UniProtKB-SubCell"/>
</dbReference>
<name>A0AAV1IEG0_9CHLO</name>
<feature type="compositionally biased region" description="Low complexity" evidence="6">
    <location>
        <begin position="91"/>
        <end position="103"/>
    </location>
</feature>
<dbReference type="InterPro" id="IPR052495">
    <property type="entry name" value="Alpha-glucan_binding_chloro"/>
</dbReference>
<evidence type="ECO:0000256" key="3">
    <source>
        <dbReference type="ARBA" id="ARBA00022640"/>
    </source>
</evidence>
<keyword evidence="2" id="KW-0150">Chloroplast</keyword>
<gene>
    <name evidence="7" type="ORF">CVIRNUC_008663</name>
</gene>
<dbReference type="EMBL" id="CAUYUE010000012">
    <property type="protein sequence ID" value="CAK0785454.1"/>
    <property type="molecule type" value="Genomic_DNA"/>
</dbReference>
<protein>
    <submittedName>
        <fullName evidence="7">Uncharacterized protein</fullName>
    </submittedName>
</protein>
<evidence type="ECO:0000256" key="5">
    <source>
        <dbReference type="ARBA" id="ARBA00038237"/>
    </source>
</evidence>
<keyword evidence="8" id="KW-1185">Reference proteome</keyword>
<evidence type="ECO:0000256" key="4">
    <source>
        <dbReference type="ARBA" id="ARBA00022946"/>
    </source>
</evidence>
<evidence type="ECO:0000313" key="7">
    <source>
        <dbReference type="EMBL" id="CAK0785454.1"/>
    </source>
</evidence>
<dbReference type="Proteomes" id="UP001314263">
    <property type="component" value="Unassembled WGS sequence"/>
</dbReference>
<comment type="caution">
    <text evidence="7">The sequence shown here is derived from an EMBL/GenBank/DDBJ whole genome shotgun (WGS) entry which is preliminary data.</text>
</comment>
<dbReference type="GO" id="GO:0005982">
    <property type="term" value="P:starch metabolic process"/>
    <property type="evidence" value="ECO:0007669"/>
    <property type="project" value="TreeGrafter"/>
</dbReference>
<organism evidence="7 8">
    <name type="scientific">Coccomyxa viridis</name>
    <dbReference type="NCBI Taxonomy" id="1274662"/>
    <lineage>
        <taxon>Eukaryota</taxon>
        <taxon>Viridiplantae</taxon>
        <taxon>Chlorophyta</taxon>
        <taxon>core chlorophytes</taxon>
        <taxon>Trebouxiophyceae</taxon>
        <taxon>Trebouxiophyceae incertae sedis</taxon>
        <taxon>Coccomyxaceae</taxon>
        <taxon>Coccomyxa</taxon>
    </lineage>
</organism>
<feature type="compositionally biased region" description="Polar residues" evidence="6">
    <location>
        <begin position="55"/>
        <end position="79"/>
    </location>
</feature>
<keyword evidence="4" id="KW-0809">Transit peptide</keyword>
<keyword evidence="3" id="KW-0934">Plastid</keyword>
<dbReference type="GO" id="GO:2000904">
    <property type="term" value="P:regulation of starch metabolic process"/>
    <property type="evidence" value="ECO:0007669"/>
    <property type="project" value="TreeGrafter"/>
</dbReference>
<sequence>MKLKRSGGPQTISQNGRPQNRLLPATARFPQRSLGSRPRRYAARCAAEQDEKKSTSLSDIISFESSGRETTTQEPTDSLSQRRESPDAIISRASKALEAARAALEAKRQQSPAEPRSGYFQYSSGRYDRRGPDAAQRQQASDTRRADLERMLKDADRASMSWSDKEAPKSSSERGDEQPSWSQNFLSDGHGEDQFNPKLQRKSQEEASQGPSLEFAEPGFQMFDYISQDAQDIKAARGAQLPPLQSVAQLTSASAPPQRGEVPVTAQAALSSAGQAMDDGKGVLEDGTRYVRESGEDFGPNGFWKRWTRLAGVSAQGKVEWEEKWWEVSDWAGMKEMGAEKSGCRADGAAWRETWREAISYDQQNGEPMVERSAHKWACDAKGDEWEEKWGEQYWNLGRANKYADKWGREGTNVWHERWGEDYDGSGGCFKYTDKWAERLLEGGGNEQWGDKWEERFKDGSGGKQGETWSVGAQGERYQRWWGEDHFGNGWVRKHGNSNTGEQWDVSEQMDTYYNPIPHFDYRLALNHSPTLRKVPVLPRGGNELGTGIDDL</sequence>
<feature type="region of interest" description="Disordered" evidence="6">
    <location>
        <begin position="1"/>
        <end position="211"/>
    </location>
</feature>
<evidence type="ECO:0000313" key="8">
    <source>
        <dbReference type="Proteomes" id="UP001314263"/>
    </source>
</evidence>
<evidence type="ECO:0000256" key="2">
    <source>
        <dbReference type="ARBA" id="ARBA00022528"/>
    </source>
</evidence>
<dbReference type="GO" id="GO:0043036">
    <property type="term" value="C:starch grain"/>
    <property type="evidence" value="ECO:0007669"/>
    <property type="project" value="TreeGrafter"/>
</dbReference>